<proteinExistence type="predicted"/>
<keyword evidence="3" id="KW-1185">Reference proteome</keyword>
<dbReference type="InterPro" id="IPR011009">
    <property type="entry name" value="Kinase-like_dom_sf"/>
</dbReference>
<organism evidence="2 3">
    <name type="scientific">Stentor coeruleus</name>
    <dbReference type="NCBI Taxonomy" id="5963"/>
    <lineage>
        <taxon>Eukaryota</taxon>
        <taxon>Sar</taxon>
        <taxon>Alveolata</taxon>
        <taxon>Ciliophora</taxon>
        <taxon>Postciliodesmatophora</taxon>
        <taxon>Heterotrichea</taxon>
        <taxon>Heterotrichida</taxon>
        <taxon>Stentoridae</taxon>
        <taxon>Stentor</taxon>
    </lineage>
</organism>
<accession>A0A1R2CBL6</accession>
<dbReference type="AlphaFoldDB" id="A0A1R2CBL6"/>
<dbReference type="Proteomes" id="UP000187209">
    <property type="component" value="Unassembled WGS sequence"/>
</dbReference>
<dbReference type="EMBL" id="MPUH01000207">
    <property type="protein sequence ID" value="OMJ86375.1"/>
    <property type="molecule type" value="Genomic_DNA"/>
</dbReference>
<dbReference type="GO" id="GO:0005737">
    <property type="term" value="C:cytoplasm"/>
    <property type="evidence" value="ECO:0007669"/>
    <property type="project" value="TreeGrafter"/>
</dbReference>
<evidence type="ECO:0000259" key="1">
    <source>
        <dbReference type="PROSITE" id="PS50011"/>
    </source>
</evidence>
<name>A0A1R2CBL6_9CILI</name>
<evidence type="ECO:0000313" key="3">
    <source>
        <dbReference type="Proteomes" id="UP000187209"/>
    </source>
</evidence>
<dbReference type="GO" id="GO:0044773">
    <property type="term" value="P:mitotic DNA damage checkpoint signaling"/>
    <property type="evidence" value="ECO:0007669"/>
    <property type="project" value="TreeGrafter"/>
</dbReference>
<dbReference type="SUPFAM" id="SSF56112">
    <property type="entry name" value="Protein kinase-like (PK-like)"/>
    <property type="match status" value="1"/>
</dbReference>
<protein>
    <recommendedName>
        <fullName evidence="1">Protein kinase domain-containing protein</fullName>
    </recommendedName>
</protein>
<dbReference type="InterPro" id="IPR008271">
    <property type="entry name" value="Ser/Thr_kinase_AS"/>
</dbReference>
<dbReference type="SMART" id="SM00220">
    <property type="entry name" value="S_TKc"/>
    <property type="match status" value="1"/>
</dbReference>
<dbReference type="InterPro" id="IPR000719">
    <property type="entry name" value="Prot_kinase_dom"/>
</dbReference>
<dbReference type="GO" id="GO:0004674">
    <property type="term" value="F:protein serine/threonine kinase activity"/>
    <property type="evidence" value="ECO:0007669"/>
    <property type="project" value="TreeGrafter"/>
</dbReference>
<dbReference type="GO" id="GO:0005634">
    <property type="term" value="C:nucleus"/>
    <property type="evidence" value="ECO:0007669"/>
    <property type="project" value="TreeGrafter"/>
</dbReference>
<dbReference type="CDD" id="cd00180">
    <property type="entry name" value="PKc"/>
    <property type="match status" value="1"/>
</dbReference>
<dbReference type="PANTHER" id="PTHR44167">
    <property type="entry name" value="OVARIAN-SPECIFIC SERINE/THREONINE-PROTEIN KINASE LOK-RELATED"/>
    <property type="match status" value="1"/>
</dbReference>
<feature type="domain" description="Protein kinase" evidence="1">
    <location>
        <begin position="252"/>
        <end position="517"/>
    </location>
</feature>
<gene>
    <name evidence="2" type="ORF">SteCoe_12099</name>
</gene>
<reference evidence="2 3" key="1">
    <citation type="submission" date="2016-11" db="EMBL/GenBank/DDBJ databases">
        <title>The macronuclear genome of Stentor coeruleus: a giant cell with tiny introns.</title>
        <authorList>
            <person name="Slabodnick M."/>
            <person name="Ruby J.G."/>
            <person name="Reiff S.B."/>
            <person name="Swart E.C."/>
            <person name="Gosai S."/>
            <person name="Prabakaran S."/>
            <person name="Witkowska E."/>
            <person name="Larue G.E."/>
            <person name="Fisher S."/>
            <person name="Freeman R.M."/>
            <person name="Gunawardena J."/>
            <person name="Chu W."/>
            <person name="Stover N.A."/>
            <person name="Gregory B.D."/>
            <person name="Nowacki M."/>
            <person name="Derisi J."/>
            <person name="Roy S.W."/>
            <person name="Marshall W.F."/>
            <person name="Sood P."/>
        </authorList>
    </citation>
    <scope>NUCLEOTIDE SEQUENCE [LARGE SCALE GENOMIC DNA]</scope>
    <source>
        <strain evidence="2">WM001</strain>
    </source>
</reference>
<comment type="caution">
    <text evidence="2">The sequence shown here is derived from an EMBL/GenBank/DDBJ whole genome shotgun (WGS) entry which is preliminary data.</text>
</comment>
<dbReference type="Gene3D" id="1.10.510.10">
    <property type="entry name" value="Transferase(Phosphotransferase) domain 1"/>
    <property type="match status" value="1"/>
</dbReference>
<dbReference type="GO" id="GO:0005524">
    <property type="term" value="F:ATP binding"/>
    <property type="evidence" value="ECO:0007669"/>
    <property type="project" value="InterPro"/>
</dbReference>
<dbReference type="PROSITE" id="PS00108">
    <property type="entry name" value="PROTEIN_KINASE_ST"/>
    <property type="match status" value="1"/>
</dbReference>
<sequence length="517" mass="59413">MDNIGNFDKLIKEQIDKMKNKYTSFNVKSLRELKFDELYGYKTGKYPDEVVYIVDMIIAYNYLQGSQAYRYDFDKVLNSLSGLIVRDSVFFSSKSIICKLSLKMNNEMTYVNTIEDLLYIVKSCALSNLFVQPLILQIVTNKVYATINELSENKEKFACVCDAIVALISYKVYYSSLYNSFAIKVIRYLENPKNKEPNRWHILTCLKKFCKGSLIYRINTLEQQNQNCSFQDISINLNKDSISNLLANSIEIYSSPTNTTEIEVKVYKAILELNNFLAIKTIKGYESRNSLKELSILKDLSGKKQCFLQLFGDYIIGTTLYIITEYIESTLEDKINKNKIQNQPFSNDEADEIIIQLLEGFAFLKSKSIYHQDIKPQNILIKNRDIKIIDFGVSTTLTTEENSINLYTPQGSPIYAAPEIKDALMERVYDKEKQVAIEYDIEKADIFSLGLMILQIITLQDIVGLNSSESEENRNNLVQKISGWKGRLLAGMLCNRPTERFTFKNALSYIPSKSTVI</sequence>
<dbReference type="PROSITE" id="PS50011">
    <property type="entry name" value="PROTEIN_KINASE_DOM"/>
    <property type="match status" value="1"/>
</dbReference>
<dbReference type="Pfam" id="PF00069">
    <property type="entry name" value="Pkinase"/>
    <property type="match status" value="1"/>
</dbReference>
<dbReference type="PANTHER" id="PTHR44167:SF24">
    <property type="entry name" value="SERINE_THREONINE-PROTEIN KINASE CHK2"/>
    <property type="match status" value="1"/>
</dbReference>
<dbReference type="OrthoDB" id="293948at2759"/>
<evidence type="ECO:0000313" key="2">
    <source>
        <dbReference type="EMBL" id="OMJ86375.1"/>
    </source>
</evidence>